<dbReference type="AlphaFoldDB" id="A0A1I1X0L9"/>
<dbReference type="EMBL" id="FOMR01000007">
    <property type="protein sequence ID" value="SFE00892.1"/>
    <property type="molecule type" value="Genomic_DNA"/>
</dbReference>
<reference evidence="2" key="1">
    <citation type="submission" date="2016-10" db="EMBL/GenBank/DDBJ databases">
        <authorList>
            <person name="Varghese N."/>
            <person name="Submissions S."/>
        </authorList>
    </citation>
    <scope>NUCLEOTIDE SEQUENCE [LARGE SCALE GENOMIC DNA]</scope>
    <source>
        <strain evidence="2">DSM 22530</strain>
    </source>
</reference>
<evidence type="ECO:0008006" key="3">
    <source>
        <dbReference type="Google" id="ProtNLM"/>
    </source>
</evidence>
<keyword evidence="2" id="KW-1185">Reference proteome</keyword>
<evidence type="ECO:0000313" key="1">
    <source>
        <dbReference type="EMBL" id="SFE00892.1"/>
    </source>
</evidence>
<organism evidence="1 2">
    <name type="scientific">Lentibacillus persicus</name>
    <dbReference type="NCBI Taxonomy" id="640948"/>
    <lineage>
        <taxon>Bacteria</taxon>
        <taxon>Bacillati</taxon>
        <taxon>Bacillota</taxon>
        <taxon>Bacilli</taxon>
        <taxon>Bacillales</taxon>
        <taxon>Bacillaceae</taxon>
        <taxon>Lentibacillus</taxon>
    </lineage>
</organism>
<accession>A0A1I1X0L9</accession>
<gene>
    <name evidence="1" type="ORF">SAMN05216238_10751</name>
</gene>
<dbReference type="PROSITE" id="PS51257">
    <property type="entry name" value="PROKAR_LIPOPROTEIN"/>
    <property type="match status" value="1"/>
</dbReference>
<protein>
    <recommendedName>
        <fullName evidence="3">Lipoprotein</fullName>
    </recommendedName>
</protein>
<name>A0A1I1X0L9_9BACI</name>
<sequence>MKLALILGVAVTFTVSCFTAGYDAKPGVPKKNQ</sequence>
<evidence type="ECO:0000313" key="2">
    <source>
        <dbReference type="Proteomes" id="UP000199474"/>
    </source>
</evidence>
<dbReference type="Proteomes" id="UP000199474">
    <property type="component" value="Unassembled WGS sequence"/>
</dbReference>
<proteinExistence type="predicted"/>